<accession>A0A7S8IVP9</accession>
<dbReference type="EMBL" id="CP064654">
    <property type="protein sequence ID" value="QPD00445.1"/>
    <property type="molecule type" value="Genomic_DNA"/>
</dbReference>
<evidence type="ECO:0000313" key="3">
    <source>
        <dbReference type="Proteomes" id="UP000594459"/>
    </source>
</evidence>
<evidence type="ECO:0000259" key="1">
    <source>
        <dbReference type="Pfam" id="PF00542"/>
    </source>
</evidence>
<dbReference type="SUPFAM" id="SSF54736">
    <property type="entry name" value="ClpS-like"/>
    <property type="match status" value="1"/>
</dbReference>
<dbReference type="InterPro" id="IPR014719">
    <property type="entry name" value="Ribosomal_bL12_C/ClpS-like"/>
</dbReference>
<evidence type="ECO:0000313" key="2">
    <source>
        <dbReference type="EMBL" id="QPD00445.1"/>
    </source>
</evidence>
<reference evidence="2 3" key="1">
    <citation type="submission" date="2020-11" db="EMBL/GenBank/DDBJ databases">
        <title>The genome sequence of Erythrobacter sp. 6D36.</title>
        <authorList>
            <person name="Liu Y."/>
        </authorList>
    </citation>
    <scope>NUCLEOTIDE SEQUENCE [LARGE SCALE GENOMIC DNA]</scope>
    <source>
        <strain evidence="2 3">6D36</strain>
    </source>
</reference>
<gene>
    <name evidence="2" type="ORF">IRL76_07545</name>
</gene>
<organism evidence="2 3">
    <name type="scientific">Qipengyuania soli</name>
    <dbReference type="NCBI Taxonomy" id="2782568"/>
    <lineage>
        <taxon>Bacteria</taxon>
        <taxon>Pseudomonadati</taxon>
        <taxon>Pseudomonadota</taxon>
        <taxon>Alphaproteobacteria</taxon>
        <taxon>Sphingomonadales</taxon>
        <taxon>Erythrobacteraceae</taxon>
        <taxon>Qipengyuania</taxon>
    </lineage>
</organism>
<dbReference type="GO" id="GO:0003735">
    <property type="term" value="F:structural constituent of ribosome"/>
    <property type="evidence" value="ECO:0007669"/>
    <property type="project" value="InterPro"/>
</dbReference>
<dbReference type="KEGG" id="qso:IRL76_07545"/>
<dbReference type="GO" id="GO:0005840">
    <property type="term" value="C:ribosome"/>
    <property type="evidence" value="ECO:0007669"/>
    <property type="project" value="UniProtKB-KW"/>
</dbReference>
<name>A0A7S8IVP9_9SPHN</name>
<dbReference type="Proteomes" id="UP000594459">
    <property type="component" value="Chromosome"/>
</dbReference>
<dbReference type="AlphaFoldDB" id="A0A7S8IVP9"/>
<dbReference type="GO" id="GO:0006412">
    <property type="term" value="P:translation"/>
    <property type="evidence" value="ECO:0007669"/>
    <property type="project" value="InterPro"/>
</dbReference>
<keyword evidence="2" id="KW-0687">Ribonucleoprotein</keyword>
<dbReference type="InterPro" id="IPR013823">
    <property type="entry name" value="Ribosomal_bL12_C"/>
</dbReference>
<dbReference type="Pfam" id="PF00542">
    <property type="entry name" value="Ribosomal_L12"/>
    <property type="match status" value="1"/>
</dbReference>
<protein>
    <submittedName>
        <fullName evidence="2">Ribosomal protein L7/L12</fullName>
    </submittedName>
</protein>
<sequence length="59" mass="6433">MIERQRRNTPVSPVDAHKALADPDVATALAAGRKIEAIKLVRQRTGLGLKEAKDLVEKS</sequence>
<dbReference type="Gene3D" id="3.30.1390.10">
    <property type="match status" value="1"/>
</dbReference>
<proteinExistence type="predicted"/>
<keyword evidence="3" id="KW-1185">Reference proteome</keyword>
<keyword evidence="2" id="KW-0689">Ribosomal protein</keyword>
<feature type="domain" description="Large ribosomal subunit protein bL12 C-terminal" evidence="1">
    <location>
        <begin position="30"/>
        <end position="58"/>
    </location>
</feature>